<organism evidence="2 3">
    <name type="scientific">Scylla paramamosain</name>
    <name type="common">Mud crab</name>
    <dbReference type="NCBI Taxonomy" id="85552"/>
    <lineage>
        <taxon>Eukaryota</taxon>
        <taxon>Metazoa</taxon>
        <taxon>Ecdysozoa</taxon>
        <taxon>Arthropoda</taxon>
        <taxon>Crustacea</taxon>
        <taxon>Multicrustacea</taxon>
        <taxon>Malacostraca</taxon>
        <taxon>Eumalacostraca</taxon>
        <taxon>Eucarida</taxon>
        <taxon>Decapoda</taxon>
        <taxon>Pleocyemata</taxon>
        <taxon>Brachyura</taxon>
        <taxon>Eubrachyura</taxon>
        <taxon>Portunoidea</taxon>
        <taxon>Portunidae</taxon>
        <taxon>Portuninae</taxon>
        <taxon>Scylla</taxon>
    </lineage>
</organism>
<evidence type="ECO:0000313" key="2">
    <source>
        <dbReference type="EMBL" id="KAK8377144.1"/>
    </source>
</evidence>
<proteinExistence type="predicted"/>
<name>A0AAW0SQB1_SCYPA</name>
<accession>A0AAW0SQB1</accession>
<dbReference type="AlphaFoldDB" id="A0AAW0SQB1"/>
<reference evidence="2 3" key="1">
    <citation type="submission" date="2023-03" db="EMBL/GenBank/DDBJ databases">
        <title>High-quality genome of Scylla paramamosain provides insights in environmental adaptation.</title>
        <authorList>
            <person name="Zhang L."/>
        </authorList>
    </citation>
    <scope>NUCLEOTIDE SEQUENCE [LARGE SCALE GENOMIC DNA]</scope>
    <source>
        <strain evidence="2">LZ_2023a</strain>
        <tissue evidence="2">Muscle</tissue>
    </source>
</reference>
<dbReference type="EMBL" id="JARAKH010000047">
    <property type="protein sequence ID" value="KAK8377144.1"/>
    <property type="molecule type" value="Genomic_DNA"/>
</dbReference>
<gene>
    <name evidence="2" type="ORF">O3P69_013652</name>
</gene>
<keyword evidence="3" id="KW-1185">Reference proteome</keyword>
<comment type="caution">
    <text evidence="2">The sequence shown here is derived from an EMBL/GenBank/DDBJ whole genome shotgun (WGS) entry which is preliminary data.</text>
</comment>
<sequence length="193" mass="20600">MNDEGISEMWVRPAARVVVFHVYKNKADQRENQQPRPSLPPRQMRLTTCSATPARGLSLGAHTAAGGDTGGGCTQMQFTIHHVAHHTWSAPGKHFNLQYQLVPATVCGPADRTEGACFTTPHLKEGLIASWIPSPSWTTCGSSQTGGFAVGEEPDAPLRGEELRPPSSVTSRTARSAPPRRCATCGTRAASGT</sequence>
<protein>
    <submittedName>
        <fullName evidence="2">Uncharacterized protein</fullName>
    </submittedName>
</protein>
<evidence type="ECO:0000313" key="3">
    <source>
        <dbReference type="Proteomes" id="UP001487740"/>
    </source>
</evidence>
<dbReference type="Proteomes" id="UP001487740">
    <property type="component" value="Unassembled WGS sequence"/>
</dbReference>
<evidence type="ECO:0000256" key="1">
    <source>
        <dbReference type="SAM" id="MobiDB-lite"/>
    </source>
</evidence>
<feature type="region of interest" description="Disordered" evidence="1">
    <location>
        <begin position="142"/>
        <end position="193"/>
    </location>
</feature>